<comment type="caution">
    <text evidence="1">The sequence shown here is derived from an EMBL/GenBank/DDBJ whole genome shotgun (WGS) entry which is preliminary data.</text>
</comment>
<keyword evidence="2" id="KW-1185">Reference proteome</keyword>
<dbReference type="Gene3D" id="3.40.50.1000">
    <property type="entry name" value="HAD superfamily/HAD-like"/>
    <property type="match status" value="1"/>
</dbReference>
<sequence length="213" mass="23788">MKNKFCVLFGLDGVLIDSESQNISIWKYLGDKYGSETAKPEQLVNEKSLHDILTKYFSHLSEKEKHELINDLKAHEANLKIHEAKGVKQFIEGLKKNGIKTGLVTNSSQTKLDNVYKQTDLNNTMDTIVSIENLSKFKSSISGFQLAAKELGFDPKDCFVFENSLSAIETAHLNGMKVIAVNDSSLFKEALFNITVKVIPDFTGISIEELQAL</sequence>
<gene>
    <name evidence="1" type="ORF">ACFO6W_20510</name>
</gene>
<evidence type="ECO:0000313" key="2">
    <source>
        <dbReference type="Proteomes" id="UP001596023"/>
    </source>
</evidence>
<dbReference type="PANTHER" id="PTHR43481">
    <property type="entry name" value="FRUCTOSE-1-PHOSPHATE PHOSPHATASE"/>
    <property type="match status" value="1"/>
</dbReference>
<dbReference type="Gene3D" id="1.10.150.240">
    <property type="entry name" value="Putative phosphatase, domain 2"/>
    <property type="match status" value="1"/>
</dbReference>
<dbReference type="InterPro" id="IPR041492">
    <property type="entry name" value="HAD_2"/>
</dbReference>
<dbReference type="InterPro" id="IPR023214">
    <property type="entry name" value="HAD_sf"/>
</dbReference>
<proteinExistence type="predicted"/>
<dbReference type="GO" id="GO:0016787">
    <property type="term" value="F:hydrolase activity"/>
    <property type="evidence" value="ECO:0007669"/>
    <property type="project" value="UniProtKB-KW"/>
</dbReference>
<dbReference type="CDD" id="cd07505">
    <property type="entry name" value="HAD_BPGM-like"/>
    <property type="match status" value="1"/>
</dbReference>
<organism evidence="1 2">
    <name type="scientific">Dysgonomonas termitidis</name>
    <dbReference type="NCBI Taxonomy" id="1516126"/>
    <lineage>
        <taxon>Bacteria</taxon>
        <taxon>Pseudomonadati</taxon>
        <taxon>Bacteroidota</taxon>
        <taxon>Bacteroidia</taxon>
        <taxon>Bacteroidales</taxon>
        <taxon>Dysgonomonadaceae</taxon>
        <taxon>Dysgonomonas</taxon>
    </lineage>
</organism>
<dbReference type="RefSeq" id="WP_379999922.1">
    <property type="nucleotide sequence ID" value="NZ_JBHSGN010000121.1"/>
</dbReference>
<name>A0ABV9L279_9BACT</name>
<dbReference type="Proteomes" id="UP001596023">
    <property type="component" value="Unassembled WGS sequence"/>
</dbReference>
<dbReference type="InterPro" id="IPR006439">
    <property type="entry name" value="HAD-SF_hydro_IA"/>
</dbReference>
<dbReference type="InterPro" id="IPR036412">
    <property type="entry name" value="HAD-like_sf"/>
</dbReference>
<dbReference type="SUPFAM" id="SSF56784">
    <property type="entry name" value="HAD-like"/>
    <property type="match status" value="1"/>
</dbReference>
<dbReference type="PANTHER" id="PTHR43481:SF4">
    <property type="entry name" value="GLYCEROL-1-PHOSPHATE PHOSPHOHYDROLASE 1-RELATED"/>
    <property type="match status" value="1"/>
</dbReference>
<reference evidence="2" key="1">
    <citation type="journal article" date="2019" name="Int. J. Syst. Evol. Microbiol.">
        <title>The Global Catalogue of Microorganisms (GCM) 10K type strain sequencing project: providing services to taxonomists for standard genome sequencing and annotation.</title>
        <authorList>
            <consortium name="The Broad Institute Genomics Platform"/>
            <consortium name="The Broad Institute Genome Sequencing Center for Infectious Disease"/>
            <person name="Wu L."/>
            <person name="Ma J."/>
        </authorList>
    </citation>
    <scope>NUCLEOTIDE SEQUENCE [LARGE SCALE GENOMIC DNA]</scope>
    <source>
        <strain evidence="2">CCUG 66188</strain>
    </source>
</reference>
<dbReference type="InterPro" id="IPR023198">
    <property type="entry name" value="PGP-like_dom2"/>
</dbReference>
<protein>
    <submittedName>
        <fullName evidence="1">HAD family hydrolase</fullName>
    </submittedName>
</protein>
<dbReference type="InterPro" id="IPR051806">
    <property type="entry name" value="HAD-like_SPP"/>
</dbReference>
<dbReference type="PRINTS" id="PR00413">
    <property type="entry name" value="HADHALOGNASE"/>
</dbReference>
<evidence type="ECO:0000313" key="1">
    <source>
        <dbReference type="EMBL" id="MFC4676071.1"/>
    </source>
</evidence>
<keyword evidence="1" id="KW-0378">Hydrolase</keyword>
<dbReference type="Pfam" id="PF13419">
    <property type="entry name" value="HAD_2"/>
    <property type="match status" value="1"/>
</dbReference>
<dbReference type="EMBL" id="JBHSGN010000121">
    <property type="protein sequence ID" value="MFC4676071.1"/>
    <property type="molecule type" value="Genomic_DNA"/>
</dbReference>
<accession>A0ABV9L279</accession>
<dbReference type="NCBIfam" id="TIGR01509">
    <property type="entry name" value="HAD-SF-IA-v3"/>
    <property type="match status" value="1"/>
</dbReference>